<evidence type="ECO:0000256" key="1">
    <source>
        <dbReference type="SAM" id="SignalP"/>
    </source>
</evidence>
<organism evidence="2 3">
    <name type="scientific">Acinetobacter calcoaceticus</name>
    <dbReference type="NCBI Taxonomy" id="471"/>
    <lineage>
        <taxon>Bacteria</taxon>
        <taxon>Pseudomonadati</taxon>
        <taxon>Pseudomonadota</taxon>
        <taxon>Gammaproteobacteria</taxon>
        <taxon>Moraxellales</taxon>
        <taxon>Moraxellaceae</taxon>
        <taxon>Acinetobacter</taxon>
        <taxon>Acinetobacter calcoaceticus/baumannii complex</taxon>
    </lineage>
</organism>
<keyword evidence="3" id="KW-1185">Reference proteome</keyword>
<evidence type="ECO:0000313" key="2">
    <source>
        <dbReference type="EMBL" id="TCM69959.1"/>
    </source>
</evidence>
<evidence type="ECO:0000313" key="3">
    <source>
        <dbReference type="Proteomes" id="UP000294963"/>
    </source>
</evidence>
<gene>
    <name evidence="2" type="ORF">EC844_102232</name>
</gene>
<comment type="caution">
    <text evidence="2">The sequence shown here is derived from an EMBL/GenBank/DDBJ whole genome shotgun (WGS) entry which is preliminary data.</text>
</comment>
<feature type="signal peptide" evidence="1">
    <location>
        <begin position="1"/>
        <end position="27"/>
    </location>
</feature>
<proteinExistence type="predicted"/>
<dbReference type="PROSITE" id="PS51257">
    <property type="entry name" value="PROKAR_LIPOPROTEIN"/>
    <property type="match status" value="1"/>
</dbReference>
<reference evidence="2 3" key="1">
    <citation type="submission" date="2019-03" db="EMBL/GenBank/DDBJ databases">
        <title>Genomic analyses of the natural microbiome of Caenorhabditis elegans.</title>
        <authorList>
            <person name="Samuel B."/>
        </authorList>
    </citation>
    <scope>NUCLEOTIDE SEQUENCE [LARGE SCALE GENOMIC DNA]</scope>
    <source>
        <strain evidence="2 3">JUb89</strain>
    </source>
</reference>
<accession>A0A4R1Y191</accession>
<feature type="chain" id="PRO_5020880573" description="Lipoprotein" evidence="1">
    <location>
        <begin position="28"/>
        <end position="240"/>
    </location>
</feature>
<evidence type="ECO:0008006" key="4">
    <source>
        <dbReference type="Google" id="ProtNLM"/>
    </source>
</evidence>
<dbReference type="Proteomes" id="UP000294963">
    <property type="component" value="Unassembled WGS sequence"/>
</dbReference>
<dbReference type="EMBL" id="SLVJ01000002">
    <property type="protein sequence ID" value="TCM69959.1"/>
    <property type="molecule type" value="Genomic_DNA"/>
</dbReference>
<keyword evidence="1" id="KW-0732">Signal</keyword>
<protein>
    <recommendedName>
        <fullName evidence="4">Lipoprotein</fullName>
    </recommendedName>
</protein>
<dbReference type="AlphaFoldDB" id="A0A4R1Y191"/>
<sequence>MLTSMFKRMKSPLLLCGLASLGLTGCATSTLMNKDTGSYTTTAKVNLVEDTVVAFGKPAHAQPNLPSDSVVIAGQKNSYILTQGGSQFVHLITKLDPKNIQINKDLSFNSPKNDGNFYGNLPLTYVKLQQDISKADLEFFIQNGAEECTSSSDKRMNAQRFCFDIKLSGVVYPVANNVNSLQSTMKSLSKPYSVSIYTTQSETHSKATAKSGLQKLVLFPFAVAIDVITLPFQAAQKIFD</sequence>
<name>A0A4R1Y191_ACICA</name>